<sequence length="219" mass="23041">MSQARVLAFWSISVSASMLAALASSVNVPMHAGEANNDTASSATFAREDRTTTPAPLCTFEAEIPSQCECVAALRLSDAVGSVGAGAMIGAVVFVARSGLNAFFCDEQINFNDEEKESAAAVPLERLSLCLECPPAPTCTLTPGCIHLVHAAEKIREIRAEDDENARPAIDLGRLTVKTPEPFNFGAAVRGAANNAVKAAASVACILAYAKLQRTRPYK</sequence>
<dbReference type="GeneID" id="8247376"/>
<evidence type="ECO:0000256" key="1">
    <source>
        <dbReference type="SAM" id="SignalP"/>
    </source>
</evidence>
<reference evidence="2 3" key="1">
    <citation type="journal article" date="2009" name="Science">
        <title>Green evolution and dynamic adaptations revealed by genomes of the marine picoeukaryotes Micromonas.</title>
        <authorList>
            <person name="Worden A.Z."/>
            <person name="Lee J.H."/>
            <person name="Mock T."/>
            <person name="Rouze P."/>
            <person name="Simmons M.P."/>
            <person name="Aerts A.L."/>
            <person name="Allen A.E."/>
            <person name="Cuvelier M.L."/>
            <person name="Derelle E."/>
            <person name="Everett M.V."/>
            <person name="Foulon E."/>
            <person name="Grimwood J."/>
            <person name="Gundlach H."/>
            <person name="Henrissat B."/>
            <person name="Napoli C."/>
            <person name="McDonald S.M."/>
            <person name="Parker M.S."/>
            <person name="Rombauts S."/>
            <person name="Salamov A."/>
            <person name="Von Dassow P."/>
            <person name="Badger J.H."/>
            <person name="Coutinho P.M."/>
            <person name="Demir E."/>
            <person name="Dubchak I."/>
            <person name="Gentemann C."/>
            <person name="Eikrem W."/>
            <person name="Gready J.E."/>
            <person name="John U."/>
            <person name="Lanier W."/>
            <person name="Lindquist E.A."/>
            <person name="Lucas S."/>
            <person name="Mayer K.F."/>
            <person name="Moreau H."/>
            <person name="Not F."/>
            <person name="Otillar R."/>
            <person name="Panaud O."/>
            <person name="Pangilinan J."/>
            <person name="Paulsen I."/>
            <person name="Piegu B."/>
            <person name="Poliakov A."/>
            <person name="Robbens S."/>
            <person name="Schmutz J."/>
            <person name="Toulza E."/>
            <person name="Wyss T."/>
            <person name="Zelensky A."/>
            <person name="Zhou K."/>
            <person name="Armbrust E.V."/>
            <person name="Bhattacharya D."/>
            <person name="Goodenough U.W."/>
            <person name="Van de Peer Y."/>
            <person name="Grigoriev I.V."/>
        </authorList>
    </citation>
    <scope>NUCLEOTIDE SEQUENCE [LARGE SCALE GENOMIC DNA]</scope>
    <source>
        <strain evidence="3">RCC299 / NOUM17</strain>
    </source>
</reference>
<dbReference type="RefSeq" id="XP_002504954.1">
    <property type="nucleotide sequence ID" value="XM_002504908.1"/>
</dbReference>
<proteinExistence type="predicted"/>
<evidence type="ECO:0000313" key="2">
    <source>
        <dbReference type="EMBL" id="ACO66212.1"/>
    </source>
</evidence>
<dbReference type="AlphaFoldDB" id="C1EEC5"/>
<keyword evidence="3" id="KW-1185">Reference proteome</keyword>
<accession>C1EEC5</accession>
<feature type="chain" id="PRO_5002909101" evidence="1">
    <location>
        <begin position="26"/>
        <end position="219"/>
    </location>
</feature>
<feature type="signal peptide" evidence="1">
    <location>
        <begin position="1"/>
        <end position="25"/>
    </location>
</feature>
<keyword evidence="1" id="KW-0732">Signal</keyword>
<dbReference type="KEGG" id="mis:MICPUN_62575"/>
<name>C1EEC5_MICCC</name>
<protein>
    <submittedName>
        <fullName evidence="2">Uncharacterized protein</fullName>
    </submittedName>
</protein>
<evidence type="ECO:0000313" key="3">
    <source>
        <dbReference type="Proteomes" id="UP000002009"/>
    </source>
</evidence>
<organism evidence="2 3">
    <name type="scientific">Micromonas commoda (strain RCC299 / NOUM17 / CCMP2709)</name>
    <name type="common">Picoplanktonic green alga</name>
    <dbReference type="NCBI Taxonomy" id="296587"/>
    <lineage>
        <taxon>Eukaryota</taxon>
        <taxon>Viridiplantae</taxon>
        <taxon>Chlorophyta</taxon>
        <taxon>Mamiellophyceae</taxon>
        <taxon>Mamiellales</taxon>
        <taxon>Mamiellaceae</taxon>
        <taxon>Micromonas</taxon>
    </lineage>
</organism>
<dbReference type="Proteomes" id="UP000002009">
    <property type="component" value="Chromosome 11"/>
</dbReference>
<gene>
    <name evidence="2" type="ORF">MICPUN_62575</name>
</gene>
<dbReference type="InParanoid" id="C1EEC5"/>
<dbReference type="EMBL" id="CP001330">
    <property type="protein sequence ID" value="ACO66212.1"/>
    <property type="molecule type" value="Genomic_DNA"/>
</dbReference>